<dbReference type="InterPro" id="IPR029044">
    <property type="entry name" value="Nucleotide-diphossugar_trans"/>
</dbReference>
<evidence type="ECO:0000259" key="1">
    <source>
        <dbReference type="Pfam" id="PF00535"/>
    </source>
</evidence>
<protein>
    <submittedName>
        <fullName evidence="2">Glycosyltransferase family 2 protein</fullName>
        <ecNumber evidence="2">2.4.-.-</ecNumber>
    </submittedName>
</protein>
<proteinExistence type="predicted"/>
<sequence>MKQAVVNVSIVTYRTDPKELERCLSCLTSMCVRRVYVIDNGKDGVIADICARYGCLYVPNENVGYGAAHNIAMTKTVEGEACYHLVLNSDVFFDASVIDRIIEYMSADPDIGMVQPRILSSDGTLQYTVRRLPSPLDLFCRRFLPRIFFSIHDDRYLLKHLDHNVAFNVPYHQGSFMMISRDALLEAGLFDERFFMYPEDIDLTRRIHRHRSTMYYPEVEVIHCHRAESYRSMRMTWIHAVNMVRYFNKWGWWRDDERRRFNAMLDY</sequence>
<dbReference type="SUPFAM" id="SSF53448">
    <property type="entry name" value="Nucleotide-diphospho-sugar transferases"/>
    <property type="match status" value="1"/>
</dbReference>
<feature type="domain" description="Glycosyltransferase 2-like" evidence="1">
    <location>
        <begin position="10"/>
        <end position="184"/>
    </location>
</feature>
<dbReference type="PANTHER" id="PTHR43179">
    <property type="entry name" value="RHAMNOSYLTRANSFERASE WBBL"/>
    <property type="match status" value="1"/>
</dbReference>
<name>A0ABV4CXG9_9BACT</name>
<dbReference type="RefSeq" id="WP_148464402.1">
    <property type="nucleotide sequence ID" value="NZ_JBCLPP010000014.1"/>
</dbReference>
<dbReference type="InterPro" id="IPR001173">
    <property type="entry name" value="Glyco_trans_2-like"/>
</dbReference>
<dbReference type="EMBL" id="JBCLPP010000014">
    <property type="protein sequence ID" value="MEY8245230.1"/>
    <property type="molecule type" value="Genomic_DNA"/>
</dbReference>
<dbReference type="Proteomes" id="UP001565200">
    <property type="component" value="Unassembled WGS sequence"/>
</dbReference>
<organism evidence="2 3">
    <name type="scientific">Heminiphilus faecis</name>
    <dbReference type="NCBI Taxonomy" id="2601703"/>
    <lineage>
        <taxon>Bacteria</taxon>
        <taxon>Pseudomonadati</taxon>
        <taxon>Bacteroidota</taxon>
        <taxon>Bacteroidia</taxon>
        <taxon>Bacteroidales</taxon>
        <taxon>Muribaculaceae</taxon>
        <taxon>Heminiphilus</taxon>
    </lineage>
</organism>
<keyword evidence="2" id="KW-0808">Transferase</keyword>
<evidence type="ECO:0000313" key="2">
    <source>
        <dbReference type="EMBL" id="MEY8245230.1"/>
    </source>
</evidence>
<comment type="caution">
    <text evidence="2">The sequence shown here is derived from an EMBL/GenBank/DDBJ whole genome shotgun (WGS) entry which is preliminary data.</text>
</comment>
<dbReference type="Pfam" id="PF00535">
    <property type="entry name" value="Glycos_transf_2"/>
    <property type="match status" value="1"/>
</dbReference>
<accession>A0ABV4CXG9</accession>
<keyword evidence="2" id="KW-0328">Glycosyltransferase</keyword>
<dbReference type="Gene3D" id="3.90.550.10">
    <property type="entry name" value="Spore Coat Polysaccharide Biosynthesis Protein SpsA, Chain A"/>
    <property type="match status" value="1"/>
</dbReference>
<dbReference type="EC" id="2.4.-.-" evidence="2"/>
<gene>
    <name evidence="2" type="ORF">AAK873_06315</name>
</gene>
<keyword evidence="3" id="KW-1185">Reference proteome</keyword>
<dbReference type="GO" id="GO:0016757">
    <property type="term" value="F:glycosyltransferase activity"/>
    <property type="evidence" value="ECO:0007669"/>
    <property type="project" value="UniProtKB-KW"/>
</dbReference>
<dbReference type="PANTHER" id="PTHR43179:SF10">
    <property type="entry name" value="GLYCOSYL TRANSFERASE"/>
    <property type="match status" value="1"/>
</dbReference>
<reference evidence="2 3" key="1">
    <citation type="submission" date="2024-03" db="EMBL/GenBank/DDBJ databases">
        <title>Mouse gut bacterial collection (mGBC) of GemPharmatech.</title>
        <authorList>
            <person name="He Y."/>
            <person name="Dong L."/>
            <person name="Wu D."/>
            <person name="Gao X."/>
            <person name="Lin Z."/>
        </authorList>
    </citation>
    <scope>NUCLEOTIDE SEQUENCE [LARGE SCALE GENOMIC DNA]</scope>
    <source>
        <strain evidence="2 3">54-13</strain>
    </source>
</reference>
<evidence type="ECO:0000313" key="3">
    <source>
        <dbReference type="Proteomes" id="UP001565200"/>
    </source>
</evidence>